<keyword evidence="1" id="KW-0812">Transmembrane</keyword>
<keyword evidence="4" id="KW-1185">Reference proteome</keyword>
<feature type="domain" description="YcxB-like C-terminal" evidence="2">
    <location>
        <begin position="103"/>
        <end position="151"/>
    </location>
</feature>
<evidence type="ECO:0000313" key="3">
    <source>
        <dbReference type="EMBL" id="MCW3785678.1"/>
    </source>
</evidence>
<sequence length="181" mass="21634">MTIKYTLTREDYLQMQLFAASKSPRIIKSRNKSRWLLSIVYVALGIVLMINANDVFALTFILFGIGWYFYHPSMMRRRYKRHFEKYIDETLANRFDKTVELSFEEDFLMEKSPMGESKVNLSEVTAVFETNDYFYIEFSSGQYAIIPKDRIMNLPDFSNFIKEMTVKLSAPFREELDWKWK</sequence>
<dbReference type="InterPro" id="IPR025588">
    <property type="entry name" value="YcxB-like_C"/>
</dbReference>
<evidence type="ECO:0000256" key="1">
    <source>
        <dbReference type="SAM" id="Phobius"/>
    </source>
</evidence>
<dbReference type="RefSeq" id="WP_301189250.1">
    <property type="nucleotide sequence ID" value="NZ_JAPDPJ010000005.1"/>
</dbReference>
<dbReference type="Proteomes" id="UP001209229">
    <property type="component" value="Unassembled WGS sequence"/>
</dbReference>
<organism evidence="3 4">
    <name type="scientific">Plebeiibacterium sediminum</name>
    <dbReference type="NCBI Taxonomy" id="2992112"/>
    <lineage>
        <taxon>Bacteria</taxon>
        <taxon>Pseudomonadati</taxon>
        <taxon>Bacteroidota</taxon>
        <taxon>Bacteroidia</taxon>
        <taxon>Marinilabiliales</taxon>
        <taxon>Marinilabiliaceae</taxon>
        <taxon>Plebeiibacterium</taxon>
    </lineage>
</organism>
<proteinExistence type="predicted"/>
<dbReference type="Pfam" id="PF14317">
    <property type="entry name" value="YcxB"/>
    <property type="match status" value="1"/>
</dbReference>
<accession>A0AAE3M215</accession>
<keyword evidence="1" id="KW-1133">Transmembrane helix</keyword>
<protein>
    <submittedName>
        <fullName evidence="3">YcxB family protein</fullName>
    </submittedName>
</protein>
<dbReference type="AlphaFoldDB" id="A0AAE3M215"/>
<comment type="caution">
    <text evidence="3">The sequence shown here is derived from an EMBL/GenBank/DDBJ whole genome shotgun (WGS) entry which is preliminary data.</text>
</comment>
<feature type="transmembrane region" description="Helical" evidence="1">
    <location>
        <begin position="33"/>
        <end position="49"/>
    </location>
</feature>
<reference evidence="3" key="1">
    <citation type="submission" date="2022-10" db="EMBL/GenBank/DDBJ databases">
        <authorList>
            <person name="Yu W.X."/>
        </authorList>
    </citation>
    <scope>NUCLEOTIDE SEQUENCE</scope>
    <source>
        <strain evidence="3">AAT</strain>
    </source>
</reference>
<dbReference type="EMBL" id="JAPDPJ010000005">
    <property type="protein sequence ID" value="MCW3785678.1"/>
    <property type="molecule type" value="Genomic_DNA"/>
</dbReference>
<name>A0AAE3M215_9BACT</name>
<keyword evidence="1" id="KW-0472">Membrane</keyword>
<evidence type="ECO:0000313" key="4">
    <source>
        <dbReference type="Proteomes" id="UP001209229"/>
    </source>
</evidence>
<gene>
    <name evidence="3" type="ORF">OM075_04330</name>
</gene>
<evidence type="ECO:0000259" key="2">
    <source>
        <dbReference type="Pfam" id="PF14317"/>
    </source>
</evidence>
<feature type="transmembrane region" description="Helical" evidence="1">
    <location>
        <begin position="55"/>
        <end position="71"/>
    </location>
</feature>